<feature type="non-terminal residue" evidence="1">
    <location>
        <position position="1"/>
    </location>
</feature>
<dbReference type="EMBL" id="JABSTQ010009260">
    <property type="protein sequence ID" value="KAG0431067.1"/>
    <property type="molecule type" value="Genomic_DNA"/>
</dbReference>
<dbReference type="Proteomes" id="UP000805193">
    <property type="component" value="Unassembled WGS sequence"/>
</dbReference>
<gene>
    <name evidence="1" type="ORF">HPB47_022127</name>
</gene>
<organism evidence="1 2">
    <name type="scientific">Ixodes persulcatus</name>
    <name type="common">Taiga tick</name>
    <dbReference type="NCBI Taxonomy" id="34615"/>
    <lineage>
        <taxon>Eukaryota</taxon>
        <taxon>Metazoa</taxon>
        <taxon>Ecdysozoa</taxon>
        <taxon>Arthropoda</taxon>
        <taxon>Chelicerata</taxon>
        <taxon>Arachnida</taxon>
        <taxon>Acari</taxon>
        <taxon>Parasitiformes</taxon>
        <taxon>Ixodida</taxon>
        <taxon>Ixodoidea</taxon>
        <taxon>Ixodidae</taxon>
        <taxon>Ixodinae</taxon>
        <taxon>Ixodes</taxon>
    </lineage>
</organism>
<proteinExistence type="predicted"/>
<protein>
    <submittedName>
        <fullName evidence="1">Uncharacterized protein</fullName>
    </submittedName>
</protein>
<evidence type="ECO:0000313" key="2">
    <source>
        <dbReference type="Proteomes" id="UP000805193"/>
    </source>
</evidence>
<comment type="caution">
    <text evidence="1">The sequence shown here is derived from an EMBL/GenBank/DDBJ whole genome shotgun (WGS) entry which is preliminary data.</text>
</comment>
<accession>A0AC60QCU5</accession>
<reference evidence="1 2" key="1">
    <citation type="journal article" date="2020" name="Cell">
        <title>Large-Scale Comparative Analyses of Tick Genomes Elucidate Their Genetic Diversity and Vector Capacities.</title>
        <authorList>
            <consortium name="Tick Genome and Microbiome Consortium (TIGMIC)"/>
            <person name="Jia N."/>
            <person name="Wang J."/>
            <person name="Shi W."/>
            <person name="Du L."/>
            <person name="Sun Y."/>
            <person name="Zhan W."/>
            <person name="Jiang J.F."/>
            <person name="Wang Q."/>
            <person name="Zhang B."/>
            <person name="Ji P."/>
            <person name="Bell-Sakyi L."/>
            <person name="Cui X.M."/>
            <person name="Yuan T.T."/>
            <person name="Jiang B.G."/>
            <person name="Yang W.F."/>
            <person name="Lam T.T."/>
            <person name="Chang Q.C."/>
            <person name="Ding S.J."/>
            <person name="Wang X.J."/>
            <person name="Zhu J.G."/>
            <person name="Ruan X.D."/>
            <person name="Zhao L."/>
            <person name="Wei J.T."/>
            <person name="Ye R.Z."/>
            <person name="Que T.C."/>
            <person name="Du C.H."/>
            <person name="Zhou Y.H."/>
            <person name="Cheng J.X."/>
            <person name="Dai P.F."/>
            <person name="Guo W.B."/>
            <person name="Han X.H."/>
            <person name="Huang E.J."/>
            <person name="Li L.F."/>
            <person name="Wei W."/>
            <person name="Gao Y.C."/>
            <person name="Liu J.Z."/>
            <person name="Shao H.Z."/>
            <person name="Wang X."/>
            <person name="Wang C.C."/>
            <person name="Yang T.C."/>
            <person name="Huo Q.B."/>
            <person name="Li W."/>
            <person name="Chen H.Y."/>
            <person name="Chen S.E."/>
            <person name="Zhou L.G."/>
            <person name="Ni X.B."/>
            <person name="Tian J.H."/>
            <person name="Sheng Y."/>
            <person name="Liu T."/>
            <person name="Pan Y.S."/>
            <person name="Xia L.Y."/>
            <person name="Li J."/>
            <person name="Zhao F."/>
            <person name="Cao W.C."/>
        </authorList>
    </citation>
    <scope>NUCLEOTIDE SEQUENCE [LARGE SCALE GENOMIC DNA]</scope>
    <source>
        <strain evidence="1">Iper-2018</strain>
    </source>
</reference>
<name>A0AC60QCU5_IXOPE</name>
<evidence type="ECO:0000313" key="1">
    <source>
        <dbReference type="EMBL" id="KAG0431067.1"/>
    </source>
</evidence>
<keyword evidence="2" id="KW-1185">Reference proteome</keyword>
<sequence length="1753" mass="195949">LSLISLSADTAQPAPPPAFLPMAMLEADTSPVDMDLSGPRAAYAVEGTTVTEAELLDGSWNMLSLQKKFGRKPKSDNQGATRGTLFPPPSSPPATQPAAIVGADVTKKGTLFINASKAKPRPPPKARKGPIPRLLDGEYKIVYRPRCPVKLTDFGVAQILHAVCTVQKIAEPVAIENDHLRNHPQNNTFTISTPDEARARTYAALKSLSVGENTYEMNAYVPPPDDSRRGIVFNAYSYETDAEIFDEFRKRNPNLNVVGGRRLGKSRHMIVTIAERELPRWIRYLVSDLRLFPFHDRVEACYNCRKTGHRTDVCPLPRRSLCRRCGGEHPPMPEEAQPTCTPKCIICTGGHNTGNRNCKYRFIKRKYGSSFDKEEKQGTDGRTRDRGRSRPRDKHQRENGYRSRSSSFPPMVEDHGRSSAGTGDPWRKRSSSRGRNPSVRRKSVRWKQDEEMEALRKQVREMSNTILDLQSQIKVHNTQKKKASEKLVADSPAVALKAIETAAPTMGTQGGATGRTKNAMDTETGNTLKRQAPPENKEEVERSEPKRRQVPLEEGRPTLTARSELLTQLKERVDAQDKKGHLHLHIQNVEAKPDIIALQENRGLVSLANYKTHHQLDVVEKRDLLTATLVHRNITAIQHEIEGSKADYTLVEVIPSKKGERNLFILNLYSSPRDRSSGVLDLLRRVVKLAGRAQLVVAGDFNARHPAWGYLKGNPKGAKLWEIIQDLGLTILNDAQQPTRIGNSVSKDTSPDLMLTRNVQGAEWLNTGVPLGSDHYVVSITFDTAQHKRRTPPVRITDWDKFRTTREKRADGGITNLDAWISDLKRDAERATGEVDTTEEHPAVDKRLMHMWEAHTSLLGRWKTSKNNRKLRLRISRLEREIEDHANELNRQQWWHICDGINAQPGNKKSWLLLRHLLDPTTTKSAARTRLNQIVHQYDGTGEELLEDLKGRYINTTQDGNRAPGYTGMENETLDADIKGTEVMAAMEKLRTTSAAGPDGINNKILRNLDDNSKHAKVTFIPKPGKKLDIENLRPISLTSCLGKLMEHVILTRLQNHVETHRLMPYTMIGFRPHLSTQDVMLQLSKEIVDPGNGHGTRAILGKLNGIEGTRHTLYADDVTIWTSQGSDGQIETALQEAADIVDAHARWAGLECSPQKSELLVIRNNGRACKTKPNRIQLKIQGNEIPEVDTMRVLGMYIQSNRCNKVTLDRLTTSVQQTIRLIKRVATRRQGMKERDACRLVQAFVISRIVYATPYLDLKKAESEKLNCLIRQAYKAALGLPRNASTVRLLSLGVHNTLEELIEAHLTSQEQRLRQTETGLCILRSLGMRSGDPSSQMTLPVEMREIIRIKPLPKNMQAGRHEGRRRARAKTLSKKYQGDDSAVYVDAAEYNLTTGQHAFAVSAVSISSRVAATVITGRVEEAEEAAIALGIVQKSTNTILSDSKTALRNFSRGRISTTAYKILSTMPNDRKEVDLVWVPAHVGVPGNESAHQYARGFVSRAGDGDLDVGAPRGEALDTYQAITNYYRELRVSLPPPHVSLSREQATTWRRLQTRSQPNPWTYANIFPDLVNPYCQLCGEPATLDHIIWDCAKDPPPADLVSSPSLEQWEAALASPDLDVQSRALARAQEYLLLAEVAPVAELWETRLPRLSKRRGASVVCPRTARRPAPHSFLRIRRSKSDKPGKFIDDGNPIPKLRWLQRGLMADRADQSRSINGSGADGLSTKLANEVRRVPVGISVAKDFAHPEGSSGR</sequence>